<dbReference type="GO" id="GO:0016020">
    <property type="term" value="C:membrane"/>
    <property type="evidence" value="ECO:0007669"/>
    <property type="project" value="UniProtKB-SubCell"/>
</dbReference>
<dbReference type="OrthoDB" id="10545827at2759"/>
<reference evidence="6 7" key="1">
    <citation type="journal article" date="2015" name="Genome Biol.">
        <title>Comparative genomics of Steinernema reveals deeply conserved gene regulatory networks.</title>
        <authorList>
            <person name="Dillman A.R."/>
            <person name="Macchietto M."/>
            <person name="Porter C.F."/>
            <person name="Rogers A."/>
            <person name="Williams B."/>
            <person name="Antoshechkin I."/>
            <person name="Lee M.M."/>
            <person name="Goodwin Z."/>
            <person name="Lu X."/>
            <person name="Lewis E.E."/>
            <person name="Goodrich-Blair H."/>
            <person name="Stock S.P."/>
            <person name="Adams B.J."/>
            <person name="Sternberg P.W."/>
            <person name="Mortazavi A."/>
        </authorList>
    </citation>
    <scope>NUCLEOTIDE SEQUENCE [LARGE SCALE GENOMIC DNA]</scope>
    <source>
        <strain evidence="6 7">ALL</strain>
    </source>
</reference>
<feature type="transmembrane region" description="Helical" evidence="5">
    <location>
        <begin position="253"/>
        <end position="275"/>
    </location>
</feature>
<keyword evidence="4 5" id="KW-0472">Membrane</keyword>
<evidence type="ECO:0000256" key="4">
    <source>
        <dbReference type="ARBA" id="ARBA00023136"/>
    </source>
</evidence>
<proteinExistence type="predicted"/>
<protein>
    <recommendedName>
        <fullName evidence="8">G-protein coupled receptors family 1 profile domain-containing protein</fullName>
    </recommendedName>
</protein>
<dbReference type="Proteomes" id="UP000298663">
    <property type="component" value="Unassembled WGS sequence"/>
</dbReference>
<sequence length="353" mass="40145">MTSLDEATSNIALLCGRGLRISESAVVITALVLKLTLATAGLVGLYYVRSHDALTKGFHTNVRYLLRLHYFYTYLSMCGTIATDGLDLLRFTFLKWNNEVAANACLVPPMPPTFAVVMKVVKLFGTSGTSLTMFVITIERFFATLDADKYANCSSWFGKLLGLMATIVNISSFVVHVSFADYSVNVYMTTITTGSLKISFDFLLVAVIIEVLLCIGQGLLLGVNFRKRWFPRWIVETLAYKVQIKENLECLKFLVFLSVPHTLFYLSMAIFMPLGANNQESEHRKQVATTVFEFITIHFVVLPIVLYWRNWCKRREVAKIIDVLCLEEPEKRREQERETHFVMMNRMLKGPAH</sequence>
<dbReference type="InterPro" id="IPR053286">
    <property type="entry name" value="Nematode_rcpt-like_srab"/>
</dbReference>
<evidence type="ECO:0000256" key="2">
    <source>
        <dbReference type="ARBA" id="ARBA00022692"/>
    </source>
</evidence>
<comment type="subcellular location">
    <subcellularLocation>
        <location evidence="1">Membrane</location>
        <topology evidence="1">Multi-pass membrane protein</topology>
    </subcellularLocation>
</comment>
<evidence type="ECO:0000313" key="7">
    <source>
        <dbReference type="Proteomes" id="UP000298663"/>
    </source>
</evidence>
<feature type="transmembrane region" description="Helical" evidence="5">
    <location>
        <begin position="26"/>
        <end position="48"/>
    </location>
</feature>
<keyword evidence="7" id="KW-1185">Reference proteome</keyword>
<evidence type="ECO:0000256" key="5">
    <source>
        <dbReference type="SAM" id="Phobius"/>
    </source>
</evidence>
<evidence type="ECO:0000256" key="3">
    <source>
        <dbReference type="ARBA" id="ARBA00022989"/>
    </source>
</evidence>
<accession>A0A4U5M338</accession>
<keyword evidence="2 5" id="KW-0812">Transmembrane</keyword>
<evidence type="ECO:0000256" key="1">
    <source>
        <dbReference type="ARBA" id="ARBA00004141"/>
    </source>
</evidence>
<dbReference type="PANTHER" id="PTHR46561">
    <property type="entry name" value="SERPENTINE RECEPTOR, CLASS AB (CLASS A-LIKE)-RELATED"/>
    <property type="match status" value="1"/>
</dbReference>
<evidence type="ECO:0008006" key="8">
    <source>
        <dbReference type="Google" id="ProtNLM"/>
    </source>
</evidence>
<dbReference type="InterPro" id="IPR019408">
    <property type="entry name" value="7TM_GPCR_serpentine_rcpt_Srab"/>
</dbReference>
<dbReference type="EMBL" id="AZBU02000010">
    <property type="protein sequence ID" value="TKR63140.1"/>
    <property type="molecule type" value="Genomic_DNA"/>
</dbReference>
<gene>
    <name evidence="6" type="ORF">L596_027009</name>
</gene>
<feature type="transmembrane region" description="Helical" evidence="5">
    <location>
        <begin position="69"/>
        <end position="93"/>
    </location>
</feature>
<feature type="transmembrane region" description="Helical" evidence="5">
    <location>
        <begin position="199"/>
        <end position="223"/>
    </location>
</feature>
<comment type="caution">
    <text evidence="6">The sequence shown here is derived from an EMBL/GenBank/DDBJ whole genome shotgun (WGS) entry which is preliminary data.</text>
</comment>
<evidence type="ECO:0000313" key="6">
    <source>
        <dbReference type="EMBL" id="TKR63140.1"/>
    </source>
</evidence>
<keyword evidence="3 5" id="KW-1133">Transmembrane helix</keyword>
<name>A0A4U5M338_STECR</name>
<dbReference type="Pfam" id="PF10292">
    <property type="entry name" value="7TM_GPCR_Srab"/>
    <property type="match status" value="1"/>
</dbReference>
<feature type="transmembrane region" description="Helical" evidence="5">
    <location>
        <begin position="156"/>
        <end position="179"/>
    </location>
</feature>
<dbReference type="AlphaFoldDB" id="A0A4U5M338"/>
<organism evidence="6 7">
    <name type="scientific">Steinernema carpocapsae</name>
    <name type="common">Entomopathogenic nematode</name>
    <dbReference type="NCBI Taxonomy" id="34508"/>
    <lineage>
        <taxon>Eukaryota</taxon>
        <taxon>Metazoa</taxon>
        <taxon>Ecdysozoa</taxon>
        <taxon>Nematoda</taxon>
        <taxon>Chromadorea</taxon>
        <taxon>Rhabditida</taxon>
        <taxon>Tylenchina</taxon>
        <taxon>Panagrolaimomorpha</taxon>
        <taxon>Strongyloidoidea</taxon>
        <taxon>Steinernematidae</taxon>
        <taxon>Steinernema</taxon>
    </lineage>
</organism>
<feature type="transmembrane region" description="Helical" evidence="5">
    <location>
        <begin position="113"/>
        <end position="136"/>
    </location>
</feature>
<reference evidence="6 7" key="2">
    <citation type="journal article" date="2019" name="G3 (Bethesda)">
        <title>Hybrid Assembly of the Genome of the Entomopathogenic Nematode Steinernema carpocapsae Identifies the X-Chromosome.</title>
        <authorList>
            <person name="Serra L."/>
            <person name="Macchietto M."/>
            <person name="Macias-Munoz A."/>
            <person name="McGill C.J."/>
            <person name="Rodriguez I.M."/>
            <person name="Rodriguez B."/>
            <person name="Murad R."/>
            <person name="Mortazavi A."/>
        </authorList>
    </citation>
    <scope>NUCLEOTIDE SEQUENCE [LARGE SCALE GENOMIC DNA]</scope>
    <source>
        <strain evidence="6 7">ALL</strain>
    </source>
</reference>
<feature type="transmembrane region" description="Helical" evidence="5">
    <location>
        <begin position="287"/>
        <end position="308"/>
    </location>
</feature>
<dbReference type="PANTHER" id="PTHR46561:SF11">
    <property type="entry name" value="SERPENTINE RECEPTOR CLASS ALPHA_BETA-14"/>
    <property type="match status" value="1"/>
</dbReference>